<evidence type="ECO:0000259" key="9">
    <source>
        <dbReference type="Pfam" id="PF00082"/>
    </source>
</evidence>
<feature type="region of interest" description="Disordered" evidence="7">
    <location>
        <begin position="300"/>
        <end position="321"/>
    </location>
</feature>
<dbReference type="Gene3D" id="3.40.50.200">
    <property type="entry name" value="Peptidase S8/S53 domain"/>
    <property type="match status" value="1"/>
</dbReference>
<evidence type="ECO:0000256" key="8">
    <source>
        <dbReference type="SAM" id="SignalP"/>
    </source>
</evidence>
<comment type="caution">
    <text evidence="10">The sequence shown here is derived from an EMBL/GenBank/DDBJ whole genome shotgun (WGS) entry which is preliminary data.</text>
</comment>
<evidence type="ECO:0000256" key="5">
    <source>
        <dbReference type="PROSITE-ProRule" id="PRU01240"/>
    </source>
</evidence>
<feature type="active site" description="Charge relay system" evidence="5">
    <location>
        <position position="191"/>
    </location>
</feature>
<dbReference type="PRINTS" id="PR00723">
    <property type="entry name" value="SUBTILISIN"/>
</dbReference>
<keyword evidence="8" id="KW-0732">Signal</keyword>
<dbReference type="Pfam" id="PF05345">
    <property type="entry name" value="He_PIG"/>
    <property type="match status" value="1"/>
</dbReference>
<dbReference type="InterPro" id="IPR023827">
    <property type="entry name" value="Peptidase_S8_Asp-AS"/>
</dbReference>
<evidence type="ECO:0000313" key="10">
    <source>
        <dbReference type="EMBL" id="GAA1597495.1"/>
    </source>
</evidence>
<comment type="similarity">
    <text evidence="1 5 6">Belongs to the peptidase S8 family.</text>
</comment>
<dbReference type="PROSITE" id="PS51892">
    <property type="entry name" value="SUBTILASE"/>
    <property type="match status" value="1"/>
</dbReference>
<feature type="active site" description="Charge relay system" evidence="5">
    <location>
        <position position="151"/>
    </location>
</feature>
<dbReference type="InterPro" id="IPR022398">
    <property type="entry name" value="Peptidase_S8_His-AS"/>
</dbReference>
<evidence type="ECO:0000256" key="2">
    <source>
        <dbReference type="ARBA" id="ARBA00022670"/>
    </source>
</evidence>
<feature type="chain" id="PRO_5047121703" evidence="8">
    <location>
        <begin position="25"/>
        <end position="547"/>
    </location>
</feature>
<dbReference type="InterPro" id="IPR013783">
    <property type="entry name" value="Ig-like_fold"/>
</dbReference>
<gene>
    <name evidence="10" type="ORF">GCM10009742_50820</name>
</gene>
<dbReference type="PANTHER" id="PTHR43806:SF11">
    <property type="entry name" value="CEREVISIN-RELATED"/>
    <property type="match status" value="1"/>
</dbReference>
<evidence type="ECO:0000313" key="11">
    <source>
        <dbReference type="Proteomes" id="UP001500190"/>
    </source>
</evidence>
<dbReference type="EMBL" id="BAAAND010000008">
    <property type="protein sequence ID" value="GAA1597495.1"/>
    <property type="molecule type" value="Genomic_DNA"/>
</dbReference>
<dbReference type="Pfam" id="PF00082">
    <property type="entry name" value="Peptidase_S8"/>
    <property type="match status" value="1"/>
</dbReference>
<dbReference type="PROSITE" id="PS00137">
    <property type="entry name" value="SUBTILASE_HIS"/>
    <property type="match status" value="1"/>
</dbReference>
<dbReference type="InterPro" id="IPR023828">
    <property type="entry name" value="Peptidase_S8_Ser-AS"/>
</dbReference>
<dbReference type="SUPFAM" id="SSF52743">
    <property type="entry name" value="Subtilisin-like"/>
    <property type="match status" value="1"/>
</dbReference>
<dbReference type="InterPro" id="IPR015500">
    <property type="entry name" value="Peptidase_S8_subtilisin-rel"/>
</dbReference>
<dbReference type="PROSITE" id="PS00136">
    <property type="entry name" value="SUBTILASE_ASP"/>
    <property type="match status" value="1"/>
</dbReference>
<dbReference type="PANTHER" id="PTHR43806">
    <property type="entry name" value="PEPTIDASE S8"/>
    <property type="match status" value="1"/>
</dbReference>
<name>A0ABP4Q4J6_9ACTN</name>
<feature type="active site" description="Charge relay system" evidence="5">
    <location>
        <position position="383"/>
    </location>
</feature>
<dbReference type="PROSITE" id="PS00138">
    <property type="entry name" value="SUBTILASE_SER"/>
    <property type="match status" value="1"/>
</dbReference>
<keyword evidence="4 5" id="KW-0720">Serine protease</keyword>
<keyword evidence="11" id="KW-1185">Reference proteome</keyword>
<dbReference type="SUPFAM" id="SSF49313">
    <property type="entry name" value="Cadherin-like"/>
    <property type="match status" value="1"/>
</dbReference>
<dbReference type="InterPro" id="IPR050131">
    <property type="entry name" value="Peptidase_S8_subtilisin-like"/>
</dbReference>
<protein>
    <submittedName>
        <fullName evidence="10">S8 family serine peptidase</fullName>
    </submittedName>
</protein>
<evidence type="ECO:0000256" key="1">
    <source>
        <dbReference type="ARBA" id="ARBA00011073"/>
    </source>
</evidence>
<evidence type="ECO:0000256" key="7">
    <source>
        <dbReference type="SAM" id="MobiDB-lite"/>
    </source>
</evidence>
<accession>A0ABP4Q4J6</accession>
<dbReference type="Gene3D" id="2.60.40.10">
    <property type="entry name" value="Immunoglobulins"/>
    <property type="match status" value="1"/>
</dbReference>
<feature type="domain" description="Peptidase S8/S53" evidence="9">
    <location>
        <begin position="143"/>
        <end position="419"/>
    </location>
</feature>
<organism evidence="10 11">
    <name type="scientific">Kribbella karoonensis</name>
    <dbReference type="NCBI Taxonomy" id="324851"/>
    <lineage>
        <taxon>Bacteria</taxon>
        <taxon>Bacillati</taxon>
        <taxon>Actinomycetota</taxon>
        <taxon>Actinomycetes</taxon>
        <taxon>Propionibacteriales</taxon>
        <taxon>Kribbellaceae</taxon>
        <taxon>Kribbella</taxon>
    </lineage>
</organism>
<evidence type="ECO:0000256" key="6">
    <source>
        <dbReference type="RuleBase" id="RU003355"/>
    </source>
</evidence>
<keyword evidence="2 5" id="KW-0645">Protease</keyword>
<dbReference type="Proteomes" id="UP001500190">
    <property type="component" value="Unassembled WGS sequence"/>
</dbReference>
<evidence type="ECO:0000256" key="3">
    <source>
        <dbReference type="ARBA" id="ARBA00022801"/>
    </source>
</evidence>
<dbReference type="InterPro" id="IPR036852">
    <property type="entry name" value="Peptidase_S8/S53_dom_sf"/>
</dbReference>
<dbReference type="InterPro" id="IPR000209">
    <property type="entry name" value="Peptidase_S8/S53_dom"/>
</dbReference>
<dbReference type="InterPro" id="IPR015919">
    <property type="entry name" value="Cadherin-like_sf"/>
</dbReference>
<evidence type="ECO:0000256" key="4">
    <source>
        <dbReference type="ARBA" id="ARBA00022825"/>
    </source>
</evidence>
<keyword evidence="3 5" id="KW-0378">Hydrolase</keyword>
<proteinExistence type="inferred from homology"/>
<feature type="signal peptide" evidence="8">
    <location>
        <begin position="1"/>
        <end position="24"/>
    </location>
</feature>
<sequence length="547" mass="56338">MRKPLLLVLAVCLLAVSVVRPAAAAQVRSEAGLRAYFVITAPGQTGKVSGAITQNGGTVYATYDAIGVIVVHSTATDFADKLRGVDGVQKAGATRTTDLPAEVGNPAIPQQVPEVPTAQAETDRADMTQIGADRAWTKNPGSKNVTVGVLDTGVDDQHPDLKANFDASRSASCAYGKVDARPGAWRPVGEHGTHVAGTIAAAKNGIGMIGVAPGVRVASIRIAEPGSQLFFPENTVCAFMYAADKGVSVTNNSYYVDPWLFNCPSDKDQDAIAEAVRRAVAYSDSKGVVNVAAAGNEDYDLANKTDDNTSPDDSTATDRPVTDDCISLPTELPNVVVVASVDPTSLKSPFSNYGDNKINLAAPGQAVYSTVPGGGYKVLEGTSMASPHVAGVAALLRSVNPKLTPAQVRAELAQQANDLACPAGSAGQCTGSTADNSFYGEGLVDAAEAVGAASAQPRGALSVERPSEQLGFGGIPAVPLQLQGAGGTGEITYTAVGLPPGLSIDKTKGWVVGVLTPGSGRYKVTVTARDGEAKTATTSFFWDVWSF</sequence>
<reference evidence="11" key="1">
    <citation type="journal article" date="2019" name="Int. J. Syst. Evol. Microbiol.">
        <title>The Global Catalogue of Microorganisms (GCM) 10K type strain sequencing project: providing services to taxonomists for standard genome sequencing and annotation.</title>
        <authorList>
            <consortium name="The Broad Institute Genomics Platform"/>
            <consortium name="The Broad Institute Genome Sequencing Center for Infectious Disease"/>
            <person name="Wu L."/>
            <person name="Ma J."/>
        </authorList>
    </citation>
    <scope>NUCLEOTIDE SEQUENCE [LARGE SCALE GENOMIC DNA]</scope>
    <source>
        <strain evidence="11">JCM 14304</strain>
    </source>
</reference>
<dbReference type="RefSeq" id="WP_344195579.1">
    <property type="nucleotide sequence ID" value="NZ_BAAAND010000008.1"/>
</dbReference>